<protein>
    <recommendedName>
        <fullName evidence="3">Acyl dehydratase</fullName>
    </recommendedName>
</protein>
<reference evidence="1 2" key="1">
    <citation type="submission" date="2017-06" db="EMBL/GenBank/DDBJ databases">
        <title>Complete Genome Sequence of the Soil Carbazole-Degrading Bacterium Nocardioides aromaticivorans IC177.</title>
        <authorList>
            <person name="Vejarano F."/>
            <person name="Suzuki-Minakuchi C."/>
            <person name="Ohtsubo Y."/>
            <person name="Tsuda M."/>
            <person name="Okada K."/>
            <person name="Nojiri H."/>
        </authorList>
    </citation>
    <scope>NUCLEOTIDE SEQUENCE [LARGE SCALE GENOMIC DNA]</scope>
    <source>
        <strain evidence="1 2">IC177</strain>
    </source>
</reference>
<dbReference type="EMBL" id="CP022295">
    <property type="protein sequence ID" value="QSR28441.1"/>
    <property type="molecule type" value="Genomic_DNA"/>
</dbReference>
<keyword evidence="2" id="KW-1185">Reference proteome</keyword>
<dbReference type="RefSeq" id="WP_207007230.1">
    <property type="nucleotide sequence ID" value="NZ_CP022295.1"/>
</dbReference>
<dbReference type="InterPro" id="IPR029069">
    <property type="entry name" value="HotDog_dom_sf"/>
</dbReference>
<sequence>MTIDSTDTSEVVTLSVDSPDEVPTLAGKTFVTPWFTMDEDRHKAFEHGTYLDSYPHGYGGESGYGDDLIEGFHLLGMLDYLCNHALWSEGPWLAWNYGLDHVRFVSVVRSADSLRIRGTVREVIDRGDQGHLVVVDAVGEVKGREKPGFVATLRALWTTVDEEAGR</sequence>
<dbReference type="SUPFAM" id="SSF54637">
    <property type="entry name" value="Thioesterase/thiol ester dehydrase-isomerase"/>
    <property type="match status" value="1"/>
</dbReference>
<organism evidence="1 2">
    <name type="scientific">Nocardioides aromaticivorans</name>
    <dbReference type="NCBI Taxonomy" id="200618"/>
    <lineage>
        <taxon>Bacteria</taxon>
        <taxon>Bacillati</taxon>
        <taxon>Actinomycetota</taxon>
        <taxon>Actinomycetes</taxon>
        <taxon>Propionibacteriales</taxon>
        <taxon>Nocardioidaceae</taxon>
        <taxon>Nocardioides</taxon>
    </lineage>
</organism>
<evidence type="ECO:0000313" key="1">
    <source>
        <dbReference type="EMBL" id="QSR28441.1"/>
    </source>
</evidence>
<dbReference type="Gene3D" id="3.10.129.10">
    <property type="entry name" value="Hotdog Thioesterase"/>
    <property type="match status" value="1"/>
</dbReference>
<accession>A0ABX7PRB6</accession>
<gene>
    <name evidence="1" type="ORF">CFH99_22715</name>
</gene>
<name>A0ABX7PRB6_9ACTN</name>
<dbReference type="Proteomes" id="UP000662818">
    <property type="component" value="Chromosome"/>
</dbReference>
<proteinExistence type="predicted"/>
<evidence type="ECO:0008006" key="3">
    <source>
        <dbReference type="Google" id="ProtNLM"/>
    </source>
</evidence>
<evidence type="ECO:0000313" key="2">
    <source>
        <dbReference type="Proteomes" id="UP000662818"/>
    </source>
</evidence>